<dbReference type="EMBL" id="JARBJD010000032">
    <property type="protein sequence ID" value="KAK2959064.1"/>
    <property type="molecule type" value="Genomic_DNA"/>
</dbReference>
<comment type="caution">
    <text evidence="2">The sequence shown here is derived from an EMBL/GenBank/DDBJ whole genome shotgun (WGS) entry which is preliminary data.</text>
</comment>
<dbReference type="Proteomes" id="UP001281761">
    <property type="component" value="Unassembled WGS sequence"/>
</dbReference>
<evidence type="ECO:0000313" key="3">
    <source>
        <dbReference type="Proteomes" id="UP001281761"/>
    </source>
</evidence>
<protein>
    <submittedName>
        <fullName evidence="2">Uncharacterized protein</fullName>
    </submittedName>
</protein>
<evidence type="ECO:0000256" key="1">
    <source>
        <dbReference type="SAM" id="Phobius"/>
    </source>
</evidence>
<organism evidence="2 3">
    <name type="scientific">Blattamonas nauphoetae</name>
    <dbReference type="NCBI Taxonomy" id="2049346"/>
    <lineage>
        <taxon>Eukaryota</taxon>
        <taxon>Metamonada</taxon>
        <taxon>Preaxostyla</taxon>
        <taxon>Oxymonadida</taxon>
        <taxon>Blattamonas</taxon>
    </lineage>
</organism>
<reference evidence="2 3" key="1">
    <citation type="journal article" date="2022" name="bioRxiv">
        <title>Genomics of Preaxostyla Flagellates Illuminates Evolutionary Transitions and the Path Towards Mitochondrial Loss.</title>
        <authorList>
            <person name="Novak L.V.F."/>
            <person name="Treitli S.C."/>
            <person name="Pyrih J."/>
            <person name="Halakuc P."/>
            <person name="Pipaliya S.V."/>
            <person name="Vacek V."/>
            <person name="Brzon O."/>
            <person name="Soukal P."/>
            <person name="Eme L."/>
            <person name="Dacks J.B."/>
            <person name="Karnkowska A."/>
            <person name="Elias M."/>
            <person name="Hampl V."/>
        </authorList>
    </citation>
    <scope>NUCLEOTIDE SEQUENCE [LARGE SCALE GENOMIC DNA]</scope>
    <source>
        <strain evidence="2">NAU3</strain>
        <tissue evidence="2">Gut</tissue>
    </source>
</reference>
<keyword evidence="1" id="KW-0472">Membrane</keyword>
<proteinExistence type="predicted"/>
<gene>
    <name evidence="2" type="ORF">BLNAU_5859</name>
</gene>
<sequence length="261" mass="29018">MIIEEYIRIILLLSVPSLPPPPFAQSQSLQHPFPSSISSNNVVFSIVSSYFGVNLPAFVLYTTMHLLAVLLIVAPRHVLLIDSSSFLASVPTAFELRSLSVTTLLAPSLPKETSNYPCINTPLEWLLPLSQEHFNSDPIQDILKTERELYVFSLPTKNIAFITALSASFAISATPDKFQSFSASALCKEDKVKDCDLAVWRKHFSVVADHKEQIKIASAIFTTLSPKETFQHLVEKNIFQLDFDELPPPILHSLPDASPVK</sequence>
<keyword evidence="1" id="KW-1133">Transmembrane helix</keyword>
<keyword evidence="1" id="KW-0812">Transmembrane</keyword>
<feature type="transmembrane region" description="Helical" evidence="1">
    <location>
        <begin position="50"/>
        <end position="74"/>
    </location>
</feature>
<name>A0ABQ9Y5X3_9EUKA</name>
<keyword evidence="3" id="KW-1185">Reference proteome</keyword>
<accession>A0ABQ9Y5X3</accession>
<evidence type="ECO:0000313" key="2">
    <source>
        <dbReference type="EMBL" id="KAK2959064.1"/>
    </source>
</evidence>